<dbReference type="EMBL" id="JXSX01000001">
    <property type="protein sequence ID" value="KIR65969.1"/>
    <property type="molecule type" value="Genomic_DNA"/>
</dbReference>
<reference evidence="3 4" key="1">
    <citation type="submission" date="2015-01" db="EMBL/GenBank/DDBJ databases">
        <title>Sequencing and annotation of Micromonospora carbonacea strain JXNU-1 genome.</title>
        <authorList>
            <person name="Long Z."/>
            <person name="Huang Y."/>
            <person name="Jiang Y."/>
        </authorList>
    </citation>
    <scope>NUCLEOTIDE SEQUENCE [LARGE SCALE GENOMIC DNA]</scope>
    <source>
        <strain evidence="3 4">JXNU-1</strain>
    </source>
</reference>
<feature type="region of interest" description="Disordered" evidence="1">
    <location>
        <begin position="1"/>
        <end position="42"/>
    </location>
</feature>
<protein>
    <submittedName>
        <fullName evidence="3">Uncharacterized protein</fullName>
    </submittedName>
</protein>
<proteinExistence type="predicted"/>
<name>A0A0D0X539_9ACTN</name>
<organism evidence="3 4">
    <name type="scientific">Micromonospora haikouensis</name>
    <dbReference type="NCBI Taxonomy" id="686309"/>
    <lineage>
        <taxon>Bacteria</taxon>
        <taxon>Bacillati</taxon>
        <taxon>Actinomycetota</taxon>
        <taxon>Actinomycetes</taxon>
        <taxon>Micromonosporales</taxon>
        <taxon>Micromonosporaceae</taxon>
        <taxon>Micromonospora</taxon>
    </lineage>
</organism>
<evidence type="ECO:0000256" key="1">
    <source>
        <dbReference type="SAM" id="MobiDB-lite"/>
    </source>
</evidence>
<dbReference type="GeneID" id="301304830"/>
<keyword evidence="4" id="KW-1185">Reference proteome</keyword>
<keyword evidence="2" id="KW-1133">Transmembrane helix</keyword>
<sequence length="65" mass="6913">MRERPHDGPLPAAHPMPDGRPPQPDGDRVPGPSRPARAPVSRRQYAYGATIAVVVLVLLLLGVLG</sequence>
<dbReference type="RefSeq" id="WP_043962800.1">
    <property type="nucleotide sequence ID" value="NZ_JBEZEN010000004.1"/>
</dbReference>
<feature type="transmembrane region" description="Helical" evidence="2">
    <location>
        <begin position="45"/>
        <end position="64"/>
    </location>
</feature>
<comment type="caution">
    <text evidence="3">The sequence shown here is derived from an EMBL/GenBank/DDBJ whole genome shotgun (WGS) entry which is preliminary data.</text>
</comment>
<gene>
    <name evidence="3" type="ORF">TK50_11915</name>
</gene>
<dbReference type="Proteomes" id="UP000032254">
    <property type="component" value="Unassembled WGS sequence"/>
</dbReference>
<evidence type="ECO:0000313" key="3">
    <source>
        <dbReference type="EMBL" id="KIR65969.1"/>
    </source>
</evidence>
<dbReference type="PATRIC" id="fig|47853.6.peg.2522"/>
<dbReference type="AlphaFoldDB" id="A0A0D0X539"/>
<feature type="compositionally biased region" description="Low complexity" evidence="1">
    <location>
        <begin position="29"/>
        <end position="42"/>
    </location>
</feature>
<keyword evidence="2" id="KW-0472">Membrane</keyword>
<keyword evidence="2" id="KW-0812">Transmembrane</keyword>
<accession>A0A0D0X539</accession>
<evidence type="ECO:0000313" key="4">
    <source>
        <dbReference type="Proteomes" id="UP000032254"/>
    </source>
</evidence>
<evidence type="ECO:0000256" key="2">
    <source>
        <dbReference type="SAM" id="Phobius"/>
    </source>
</evidence>
<feature type="compositionally biased region" description="Pro residues" evidence="1">
    <location>
        <begin position="12"/>
        <end position="24"/>
    </location>
</feature>